<sequence length="279" mass="32030">MIIDRLECFVSFGVGMKKGEAQNIRFSYKEALEAVNYKVIVGKNHVTSYTDIHAGDNIPFSRDEDKIRKLSLFINAGAKESALEILEQIFTISAIDYLEVIRKMRLEAFDILFLCQRIASEQKITLSHIWKSNEIINELIFKADNLPELKQCIKECVENITDLMQKSNNVKPNMLIEDVKEYLNNNISNQNLSLSSVAKEFFISSGHLGRLFKKQTSQTFIEYLTDIRIKKVQKLLLETNLTGAKISEEVGINDSHYLSILFKKHTGICINEFKKIKNI</sequence>
<organism evidence="5 6">
    <name type="scientific">Clostridium neonatale</name>
    <dbReference type="NCBI Taxonomy" id="137838"/>
    <lineage>
        <taxon>Bacteria</taxon>
        <taxon>Bacillati</taxon>
        <taxon>Bacillota</taxon>
        <taxon>Clostridia</taxon>
        <taxon>Eubacteriales</taxon>
        <taxon>Clostridiaceae</taxon>
        <taxon>Clostridium</taxon>
    </lineage>
</organism>
<dbReference type="GO" id="GO:0043565">
    <property type="term" value="F:sequence-specific DNA binding"/>
    <property type="evidence" value="ECO:0007669"/>
    <property type="project" value="InterPro"/>
</dbReference>
<dbReference type="InterPro" id="IPR018060">
    <property type="entry name" value="HTH_AraC"/>
</dbReference>
<feature type="domain" description="HTH araC/xylS-type" evidence="4">
    <location>
        <begin position="177"/>
        <end position="276"/>
    </location>
</feature>
<dbReference type="GO" id="GO:0003700">
    <property type="term" value="F:DNA-binding transcription factor activity"/>
    <property type="evidence" value="ECO:0007669"/>
    <property type="project" value="InterPro"/>
</dbReference>
<comment type="caution">
    <text evidence="5">The sequence shown here is derived from an EMBL/GenBank/DDBJ whole genome shotgun (WGS) entry which is preliminary data.</text>
</comment>
<evidence type="ECO:0000259" key="4">
    <source>
        <dbReference type="PROSITE" id="PS01124"/>
    </source>
</evidence>
<dbReference type="Pfam" id="PF12833">
    <property type="entry name" value="HTH_18"/>
    <property type="match status" value="1"/>
</dbReference>
<dbReference type="PROSITE" id="PS01124">
    <property type="entry name" value="HTH_ARAC_FAMILY_2"/>
    <property type="match status" value="1"/>
</dbReference>
<keyword evidence="3" id="KW-0804">Transcription</keyword>
<dbReference type="AlphaFoldDB" id="A0AA86JIN8"/>
<accession>A0AA86JIN8</accession>
<name>A0AA86JIN8_9CLOT</name>
<reference evidence="5" key="1">
    <citation type="submission" date="2021-10" db="EMBL/GenBank/DDBJ databases">
        <authorList>
            <person name="Mesa V."/>
        </authorList>
    </citation>
    <scope>NUCLEOTIDE SEQUENCE</scope>
    <source>
        <strain evidence="5">CC3_PB</strain>
    </source>
</reference>
<dbReference type="PANTHER" id="PTHR43280:SF28">
    <property type="entry name" value="HTH-TYPE TRANSCRIPTIONAL ACTIVATOR RHAS"/>
    <property type="match status" value="1"/>
</dbReference>
<protein>
    <recommendedName>
        <fullName evidence="4">HTH araC/xylS-type domain-containing protein</fullName>
    </recommendedName>
</protein>
<keyword evidence="1" id="KW-0805">Transcription regulation</keyword>
<evidence type="ECO:0000256" key="1">
    <source>
        <dbReference type="ARBA" id="ARBA00023015"/>
    </source>
</evidence>
<dbReference type="SMART" id="SM00342">
    <property type="entry name" value="HTH_ARAC"/>
    <property type="match status" value="1"/>
</dbReference>
<dbReference type="InterPro" id="IPR009057">
    <property type="entry name" value="Homeodomain-like_sf"/>
</dbReference>
<evidence type="ECO:0000256" key="2">
    <source>
        <dbReference type="ARBA" id="ARBA00023125"/>
    </source>
</evidence>
<dbReference type="PANTHER" id="PTHR43280">
    <property type="entry name" value="ARAC-FAMILY TRANSCRIPTIONAL REGULATOR"/>
    <property type="match status" value="1"/>
</dbReference>
<evidence type="ECO:0000313" key="6">
    <source>
        <dbReference type="Proteomes" id="UP000789738"/>
    </source>
</evidence>
<dbReference type="Proteomes" id="UP000789738">
    <property type="component" value="Unassembled WGS sequence"/>
</dbReference>
<dbReference type="EMBL" id="CAKJVE010000004">
    <property type="protein sequence ID" value="CAG9706914.1"/>
    <property type="molecule type" value="Genomic_DNA"/>
</dbReference>
<evidence type="ECO:0000313" key="5">
    <source>
        <dbReference type="EMBL" id="CAG9706914.1"/>
    </source>
</evidence>
<dbReference type="Gene3D" id="1.10.10.60">
    <property type="entry name" value="Homeodomain-like"/>
    <property type="match status" value="2"/>
</dbReference>
<keyword evidence="2" id="KW-0238">DNA-binding</keyword>
<proteinExistence type="predicted"/>
<evidence type="ECO:0000256" key="3">
    <source>
        <dbReference type="ARBA" id="ARBA00023163"/>
    </source>
</evidence>
<dbReference type="SUPFAM" id="SSF46689">
    <property type="entry name" value="Homeodomain-like"/>
    <property type="match status" value="2"/>
</dbReference>
<gene>
    <name evidence="5" type="ORF">CNEO_42748</name>
</gene>